<name>A0A5J5EDD8_9PEZI</name>
<evidence type="ECO:0000313" key="3">
    <source>
        <dbReference type="Proteomes" id="UP000326924"/>
    </source>
</evidence>
<keyword evidence="3" id="KW-1185">Reference proteome</keyword>
<dbReference type="Proteomes" id="UP000326924">
    <property type="component" value="Unassembled WGS sequence"/>
</dbReference>
<feature type="compositionally biased region" description="Basic and acidic residues" evidence="1">
    <location>
        <begin position="108"/>
        <end position="128"/>
    </location>
</feature>
<feature type="region of interest" description="Disordered" evidence="1">
    <location>
        <begin position="100"/>
        <end position="135"/>
    </location>
</feature>
<evidence type="ECO:0000313" key="2">
    <source>
        <dbReference type="EMBL" id="KAA8893612.1"/>
    </source>
</evidence>
<dbReference type="EMBL" id="VXIS01000420">
    <property type="protein sequence ID" value="KAA8893612.1"/>
    <property type="molecule type" value="Genomic_DNA"/>
</dbReference>
<reference evidence="2 3" key="1">
    <citation type="submission" date="2019-09" db="EMBL/GenBank/DDBJ databases">
        <title>Draft genome of the ectomycorrhizal ascomycete Sphaerosporella brunnea.</title>
        <authorList>
            <consortium name="DOE Joint Genome Institute"/>
            <person name="Benucci G.M."/>
            <person name="Marozzi G."/>
            <person name="Antonielli L."/>
            <person name="Sanchez S."/>
            <person name="Marco P."/>
            <person name="Wang X."/>
            <person name="Falini L.B."/>
            <person name="Barry K."/>
            <person name="Haridas S."/>
            <person name="Lipzen A."/>
            <person name="Labutti K."/>
            <person name="Grigoriev I.V."/>
            <person name="Murat C."/>
            <person name="Martin F."/>
            <person name="Albertini E."/>
            <person name="Donnini D."/>
            <person name="Bonito G."/>
        </authorList>
    </citation>
    <scope>NUCLEOTIDE SEQUENCE [LARGE SCALE GENOMIC DNA]</scope>
    <source>
        <strain evidence="2 3">Sb_GMNB300</strain>
    </source>
</reference>
<evidence type="ECO:0000256" key="1">
    <source>
        <dbReference type="SAM" id="MobiDB-lite"/>
    </source>
</evidence>
<gene>
    <name evidence="2" type="ORF">FN846DRAFT_513185</name>
</gene>
<sequence>MSQAPGTAIPDPLTVAGWTRDDVMAYLQPDIKYWTETDRKIFTEANVFGESFLYLADPKYEGREDFKALNMSFGAYRSVIDAATTIVRAAAKKRNIELLSTETGEGPEPLKRRLEAHEPKAEDSDRRKGNSTRNTIFQERIASVPTFGERETTAAATFLHLDLQDLVIE</sequence>
<proteinExistence type="predicted"/>
<comment type="caution">
    <text evidence="2">The sequence shown here is derived from an EMBL/GenBank/DDBJ whole genome shotgun (WGS) entry which is preliminary data.</text>
</comment>
<accession>A0A5J5EDD8</accession>
<organism evidence="2 3">
    <name type="scientific">Sphaerosporella brunnea</name>
    <dbReference type="NCBI Taxonomy" id="1250544"/>
    <lineage>
        <taxon>Eukaryota</taxon>
        <taxon>Fungi</taxon>
        <taxon>Dikarya</taxon>
        <taxon>Ascomycota</taxon>
        <taxon>Pezizomycotina</taxon>
        <taxon>Pezizomycetes</taxon>
        <taxon>Pezizales</taxon>
        <taxon>Pyronemataceae</taxon>
        <taxon>Sphaerosporella</taxon>
    </lineage>
</organism>
<dbReference type="InParanoid" id="A0A5J5EDD8"/>
<protein>
    <submittedName>
        <fullName evidence="2">Uncharacterized protein</fullName>
    </submittedName>
</protein>
<dbReference type="AlphaFoldDB" id="A0A5J5EDD8"/>